<organism evidence="2">
    <name type="scientific">uncultured Caudovirales phage</name>
    <dbReference type="NCBI Taxonomy" id="2100421"/>
    <lineage>
        <taxon>Viruses</taxon>
        <taxon>Duplodnaviria</taxon>
        <taxon>Heunggongvirae</taxon>
        <taxon>Uroviricota</taxon>
        <taxon>Caudoviricetes</taxon>
        <taxon>Peduoviridae</taxon>
        <taxon>Maltschvirus</taxon>
        <taxon>Maltschvirus maltsch</taxon>
    </lineage>
</organism>
<feature type="compositionally biased region" description="Low complexity" evidence="1">
    <location>
        <begin position="330"/>
        <end position="341"/>
    </location>
</feature>
<dbReference type="EMBL" id="LR796327">
    <property type="protein sequence ID" value="CAB4137015.1"/>
    <property type="molecule type" value="Genomic_DNA"/>
</dbReference>
<gene>
    <name evidence="2" type="ORF">UFOVP315_48</name>
</gene>
<name>A0A6J5LR79_9CAUD</name>
<feature type="compositionally biased region" description="Basic residues" evidence="1">
    <location>
        <begin position="1"/>
        <end position="13"/>
    </location>
</feature>
<accession>A0A6J5LR79</accession>
<evidence type="ECO:0000256" key="1">
    <source>
        <dbReference type="SAM" id="MobiDB-lite"/>
    </source>
</evidence>
<feature type="region of interest" description="Disordered" evidence="1">
    <location>
        <begin position="1"/>
        <end position="96"/>
    </location>
</feature>
<feature type="region of interest" description="Disordered" evidence="1">
    <location>
        <begin position="322"/>
        <end position="341"/>
    </location>
</feature>
<proteinExistence type="predicted"/>
<protein>
    <submittedName>
        <fullName evidence="2">Uncharacterized protein</fullName>
    </submittedName>
</protein>
<reference evidence="2" key="1">
    <citation type="submission" date="2020-04" db="EMBL/GenBank/DDBJ databases">
        <authorList>
            <person name="Chiriac C."/>
            <person name="Salcher M."/>
            <person name="Ghai R."/>
            <person name="Kavagutti S V."/>
        </authorList>
    </citation>
    <scope>NUCLEOTIDE SEQUENCE</scope>
</reference>
<feature type="compositionally biased region" description="Pro residues" evidence="1">
    <location>
        <begin position="47"/>
        <end position="64"/>
    </location>
</feature>
<evidence type="ECO:0000313" key="2">
    <source>
        <dbReference type="EMBL" id="CAB4137015.1"/>
    </source>
</evidence>
<feature type="compositionally biased region" description="Basic and acidic residues" evidence="1">
    <location>
        <begin position="79"/>
        <end position="96"/>
    </location>
</feature>
<sequence length="341" mass="36812">MSLQRTRHRKRNRFALPYHIRFNTDGGSAGGGGENTPPATPPAGGEAPPPATTPPADTTPPASPPAGGDTPPATPPAADDWRKDWPDELKNDPALKDFKTMADLAKSLVETKKLVGAKPIKVPGADATDEERKAFDSQYREAMVPKDPKEYGLAKPENMAPELEPLFSEEGLGEFATTAMELGLRKDQVAGLQAFDMKRVQALMDSANQQAQQREDAFMADFTKRHGANATKVLDNAMALIDGTGNKDDAQIIASAPEAVRKAVANVLHGVSQKYIGEDRLPNRTDGGTVTRTVSELETDLRTLIAKPEYRDAFHANHRATLEESTRLSQQIAAQKAAGKK</sequence>